<dbReference type="InterPro" id="IPR011009">
    <property type="entry name" value="Kinase-like_dom_sf"/>
</dbReference>
<dbReference type="Proteomes" id="UP001165405">
    <property type="component" value="Unassembled WGS sequence"/>
</dbReference>
<proteinExistence type="predicted"/>
<accession>A0AA41QCL5</accession>
<dbReference type="AlphaFoldDB" id="A0AA41QCL5"/>
<comment type="caution">
    <text evidence="1">The sequence shown here is derived from an EMBL/GenBank/DDBJ whole genome shotgun (WGS) entry which is preliminary data.</text>
</comment>
<evidence type="ECO:0000313" key="2">
    <source>
        <dbReference type="Proteomes" id="UP001165405"/>
    </source>
</evidence>
<name>A0AA41QCL5_9MICO</name>
<evidence type="ECO:0008006" key="3">
    <source>
        <dbReference type="Google" id="ProtNLM"/>
    </source>
</evidence>
<reference evidence="1" key="1">
    <citation type="submission" date="2022-01" db="EMBL/GenBank/DDBJ databases">
        <title>Antribacter sp. nov., isolated from Guizhou of China.</title>
        <authorList>
            <person name="Chengliang C."/>
            <person name="Ya Z."/>
        </authorList>
    </citation>
    <scope>NUCLEOTIDE SEQUENCE</scope>
    <source>
        <strain evidence="1">KLBMP 9083</strain>
    </source>
</reference>
<keyword evidence="2" id="KW-1185">Reference proteome</keyword>
<sequence length="371" mass="38972">MTPEETVALAAAALGRRLTDPVDLGGSRRSRVLRCAVGEVQPGATGAALPDGTTTVVVKQFLDAAPEFSRESVGLDVLDRTPELYARDPANHLLVMSDLGDLPTLADLLLGDDRERAWQGAHAWARALGELVGRSRSAVGDARERLAADLAAEELWDLQTVIGLGLDKLAEAAGDRLDRPAVEAELASIGGLTDPGEAAVVWPGDTCPDNAVVGTDGWLFLDLEGTGVEHASAVAAYTVLPFASCWCVFDPPAGLTDDLLAAFTEGLAVHAPQLAGDPAWPLQVRQACAVYSVLAGFWFLDSAREGRADVGPAGRSPSYRQILGYRWRWGALNLRDDFPALAAALGGAAAWASETWGPDAEIAGYPAFAPA</sequence>
<protein>
    <recommendedName>
        <fullName evidence="3">Aminoglycoside phosphotransferase domain-containing protein</fullName>
    </recommendedName>
</protein>
<gene>
    <name evidence="1" type="ORF">L1785_05015</name>
</gene>
<organism evidence="1 2">
    <name type="scientific">Antribacter soli</name>
    <dbReference type="NCBI Taxonomy" id="2910976"/>
    <lineage>
        <taxon>Bacteria</taxon>
        <taxon>Bacillati</taxon>
        <taxon>Actinomycetota</taxon>
        <taxon>Actinomycetes</taxon>
        <taxon>Micrococcales</taxon>
        <taxon>Promicromonosporaceae</taxon>
        <taxon>Antribacter</taxon>
    </lineage>
</organism>
<dbReference type="SUPFAM" id="SSF56112">
    <property type="entry name" value="Protein kinase-like (PK-like)"/>
    <property type="match status" value="1"/>
</dbReference>
<dbReference type="RefSeq" id="WP_236088107.1">
    <property type="nucleotide sequence ID" value="NZ_JAKGSG010000020.1"/>
</dbReference>
<evidence type="ECO:0000313" key="1">
    <source>
        <dbReference type="EMBL" id="MCF4120335.1"/>
    </source>
</evidence>
<dbReference type="EMBL" id="JAKGSG010000020">
    <property type="protein sequence ID" value="MCF4120335.1"/>
    <property type="molecule type" value="Genomic_DNA"/>
</dbReference>